<name>A0AB39V9V7_9FUSO</name>
<accession>A0AB39V9V7</accession>
<dbReference type="InterPro" id="IPR018543">
    <property type="entry name" value="Adhesion_FadA"/>
</dbReference>
<feature type="coiled-coil region" evidence="1">
    <location>
        <begin position="33"/>
        <end position="60"/>
    </location>
</feature>
<proteinExistence type="predicted"/>
<dbReference type="Pfam" id="PF09403">
    <property type="entry name" value="FadA"/>
    <property type="match status" value="1"/>
</dbReference>
<evidence type="ECO:0000313" key="3">
    <source>
        <dbReference type="EMBL" id="XDU64478.1"/>
    </source>
</evidence>
<evidence type="ECO:0000256" key="1">
    <source>
        <dbReference type="SAM" id="Coils"/>
    </source>
</evidence>
<dbReference type="KEGG" id="lmes:AB8B23_11240"/>
<dbReference type="Gene3D" id="1.10.287.1700">
    <property type="match status" value="1"/>
</dbReference>
<feature type="chain" id="PRO_5044205675" evidence="2">
    <location>
        <begin position="21"/>
        <end position="138"/>
    </location>
</feature>
<keyword evidence="2" id="KW-0732">Signal</keyword>
<sequence>MTKKLLVSLGILVLSSISFAAPTKQAATRPSAGGSIENSLNNLENQLSRLQQMEDSKFREQEAQANAAVQRLSNYNAMQVKIDQRIAEIEANAEASIFGKEFKAKIAEYKNLRNQLDKEIAKEQQAIENFELIRSLRQ</sequence>
<organism evidence="3">
    <name type="scientific">Leptotrichia mesophila</name>
    <dbReference type="NCBI Taxonomy" id="3239303"/>
    <lineage>
        <taxon>Bacteria</taxon>
        <taxon>Fusobacteriati</taxon>
        <taxon>Fusobacteriota</taxon>
        <taxon>Fusobacteriia</taxon>
        <taxon>Fusobacteriales</taxon>
        <taxon>Leptotrichiaceae</taxon>
        <taxon>Leptotrichia</taxon>
    </lineage>
</organism>
<keyword evidence="1" id="KW-0175">Coiled coil</keyword>
<dbReference type="AlphaFoldDB" id="A0AB39V9V7"/>
<dbReference type="EMBL" id="CP165646">
    <property type="protein sequence ID" value="XDU64478.1"/>
    <property type="molecule type" value="Genomic_DNA"/>
</dbReference>
<protein>
    <submittedName>
        <fullName evidence="3">Adhesion protein FadA</fullName>
    </submittedName>
</protein>
<gene>
    <name evidence="3" type="ORF">AB8B23_11240</name>
</gene>
<feature type="coiled-coil region" evidence="1">
    <location>
        <begin position="99"/>
        <end position="133"/>
    </location>
</feature>
<evidence type="ECO:0000256" key="2">
    <source>
        <dbReference type="SAM" id="SignalP"/>
    </source>
</evidence>
<dbReference type="RefSeq" id="WP_021745277.1">
    <property type="nucleotide sequence ID" value="NZ_CP165646.1"/>
</dbReference>
<feature type="signal peptide" evidence="2">
    <location>
        <begin position="1"/>
        <end position="20"/>
    </location>
</feature>
<reference evidence="3" key="1">
    <citation type="submission" date="2024-07" db="EMBL/GenBank/DDBJ databases">
        <authorList>
            <person name="Li X.-J."/>
            <person name="Wang X."/>
        </authorList>
    </citation>
    <scope>NUCLEOTIDE SEQUENCE</scope>
    <source>
        <strain evidence="3">HSP-342</strain>
    </source>
</reference>
<dbReference type="InterPro" id="IPR053716">
    <property type="entry name" value="Flag_assembly_chemotaxis_eff"/>
</dbReference>